<dbReference type="RefSeq" id="WP_301242921.1">
    <property type="nucleotide sequence ID" value="NZ_JAROCC010000005.1"/>
</dbReference>
<evidence type="ECO:0000256" key="1">
    <source>
        <dbReference type="ARBA" id="ARBA00023125"/>
    </source>
</evidence>
<comment type="caution">
    <text evidence="2">The sequence shown here is derived from an EMBL/GenBank/DDBJ whole genome shotgun (WGS) entry which is preliminary data.</text>
</comment>
<evidence type="ECO:0008006" key="4">
    <source>
        <dbReference type="Google" id="ProtNLM"/>
    </source>
</evidence>
<protein>
    <recommendedName>
        <fullName evidence="4">Core-binding (CB) domain-containing protein</fullName>
    </recommendedName>
</protein>
<evidence type="ECO:0000313" key="2">
    <source>
        <dbReference type="EMBL" id="MDN4607375.1"/>
    </source>
</evidence>
<dbReference type="Proteomes" id="UP001175097">
    <property type="component" value="Unassembled WGS sequence"/>
</dbReference>
<reference evidence="2" key="1">
    <citation type="submission" date="2023-03" db="EMBL/GenBank/DDBJ databases">
        <title>MT1 and MT2 Draft Genomes of Novel Species.</title>
        <authorList>
            <person name="Venkateswaran K."/>
        </authorList>
    </citation>
    <scope>NUCLEOTIDE SEQUENCE</scope>
    <source>
        <strain evidence="2">F6_3S_P_2</strain>
    </source>
</reference>
<evidence type="ECO:0000313" key="3">
    <source>
        <dbReference type="Proteomes" id="UP001175097"/>
    </source>
</evidence>
<dbReference type="Gene3D" id="1.10.150.130">
    <property type="match status" value="1"/>
</dbReference>
<gene>
    <name evidence="2" type="ORF">P5G49_07745</name>
</gene>
<keyword evidence="3" id="KW-1185">Reference proteome</keyword>
<dbReference type="EMBL" id="JAROCC010000005">
    <property type="protein sequence ID" value="MDN4607375.1"/>
    <property type="molecule type" value="Genomic_DNA"/>
</dbReference>
<name>A0ABT8JQE3_9BACL</name>
<dbReference type="InterPro" id="IPR010998">
    <property type="entry name" value="Integrase_recombinase_N"/>
</dbReference>
<organism evidence="2 3">
    <name type="scientific">Sporosarcina highlanderae</name>
    <dbReference type="NCBI Taxonomy" id="3035916"/>
    <lineage>
        <taxon>Bacteria</taxon>
        <taxon>Bacillati</taxon>
        <taxon>Bacillota</taxon>
        <taxon>Bacilli</taxon>
        <taxon>Bacillales</taxon>
        <taxon>Caryophanaceae</taxon>
        <taxon>Sporosarcina</taxon>
    </lineage>
</organism>
<keyword evidence="1" id="KW-0238">DNA-binding</keyword>
<accession>A0ABT8JQE3</accession>
<proteinExistence type="predicted"/>
<sequence>MLCLKGLLDEYMVHCQVVGLTEKTLLNKRKELSNFYDFLTDKRGISQLHSMSEFDMKAYSDIDKNQDYSLPAWRQ</sequence>